<protein>
    <submittedName>
        <fullName evidence="11">Uncharacterized protein</fullName>
    </submittedName>
</protein>
<evidence type="ECO:0000256" key="8">
    <source>
        <dbReference type="SAM" id="Phobius"/>
    </source>
</evidence>
<feature type="domain" description="HTH myb-type" evidence="10">
    <location>
        <begin position="147"/>
        <end position="175"/>
    </location>
</feature>
<sequence length="292" mass="34117">MFYFLDLLHGEVIFFFFCSFFFCGDLSVHTYAKRKLAHELRFQLQLSVYVCIYNNKMKPGSNSGLGLRKGAWTADEDILLKNYIEKYGEGKWHIVPLKAGLNRCRKSCRLRWLNYLRPNIKRGNFGEDERKELRDVEIIWIFGLYIRWSLIAGRIPGRTANDVKNYWNTRTRLRSKPQKKVGHDESLQDTRIKIIKPQPRSFSKTLNNNNLNMCSGFISPSNLLDHETVNECLDGLFDDHEKVIDGKFGWYSFDSSSADEKALNGVEHEVHNNSLFDFPVDELTWELINSDE</sequence>
<evidence type="ECO:0000256" key="1">
    <source>
        <dbReference type="ARBA" id="ARBA00004123"/>
    </source>
</evidence>
<feature type="transmembrane region" description="Helical" evidence="8">
    <location>
        <begin position="12"/>
        <end position="32"/>
    </location>
</feature>
<keyword evidence="8" id="KW-0812">Transmembrane</keyword>
<dbReference type="PANTHER" id="PTHR47999:SF122">
    <property type="entry name" value="SANT_MYB DOMAIN, HOMEODOMAIN-LIKE PROTEIN-RELATED"/>
    <property type="match status" value="1"/>
</dbReference>
<keyword evidence="8" id="KW-1133">Transmembrane helix</keyword>
<dbReference type="SMART" id="SM00717">
    <property type="entry name" value="SANT"/>
    <property type="match status" value="2"/>
</dbReference>
<keyword evidence="5" id="KW-0010">Activator</keyword>
<evidence type="ECO:0000256" key="2">
    <source>
        <dbReference type="ARBA" id="ARBA00022737"/>
    </source>
</evidence>
<dbReference type="GO" id="GO:0006355">
    <property type="term" value="P:regulation of DNA-templated transcription"/>
    <property type="evidence" value="ECO:0000318"/>
    <property type="project" value="GO_Central"/>
</dbReference>
<dbReference type="AlphaFoldDB" id="A0A9R1W4V4"/>
<evidence type="ECO:0000259" key="9">
    <source>
        <dbReference type="PROSITE" id="PS50090"/>
    </source>
</evidence>
<dbReference type="GO" id="GO:0005634">
    <property type="term" value="C:nucleus"/>
    <property type="evidence" value="ECO:0000318"/>
    <property type="project" value="GO_Central"/>
</dbReference>
<comment type="subcellular location">
    <subcellularLocation>
        <location evidence="1">Nucleus</location>
    </subcellularLocation>
</comment>
<keyword evidence="8" id="KW-0472">Membrane</keyword>
<dbReference type="InterPro" id="IPR017930">
    <property type="entry name" value="Myb_dom"/>
</dbReference>
<dbReference type="InterPro" id="IPR015495">
    <property type="entry name" value="Myb_TF_plants"/>
</dbReference>
<dbReference type="Proteomes" id="UP000235145">
    <property type="component" value="Unassembled WGS sequence"/>
</dbReference>
<dbReference type="CDD" id="cd00167">
    <property type="entry name" value="SANT"/>
    <property type="match status" value="2"/>
</dbReference>
<dbReference type="EMBL" id="NBSK02000003">
    <property type="protein sequence ID" value="KAJ0217199.1"/>
    <property type="molecule type" value="Genomic_DNA"/>
</dbReference>
<dbReference type="PANTHER" id="PTHR47999">
    <property type="entry name" value="TRANSCRIPTION FACTOR MYB8-RELATED-RELATED"/>
    <property type="match status" value="1"/>
</dbReference>
<evidence type="ECO:0000256" key="5">
    <source>
        <dbReference type="ARBA" id="ARBA00023159"/>
    </source>
</evidence>
<reference evidence="11 12" key="1">
    <citation type="journal article" date="2017" name="Nat. Commun.">
        <title>Genome assembly with in vitro proximity ligation data and whole-genome triplication in lettuce.</title>
        <authorList>
            <person name="Reyes-Chin-Wo S."/>
            <person name="Wang Z."/>
            <person name="Yang X."/>
            <person name="Kozik A."/>
            <person name="Arikit S."/>
            <person name="Song C."/>
            <person name="Xia L."/>
            <person name="Froenicke L."/>
            <person name="Lavelle D.O."/>
            <person name="Truco M.J."/>
            <person name="Xia R."/>
            <person name="Zhu S."/>
            <person name="Xu C."/>
            <person name="Xu H."/>
            <person name="Xu X."/>
            <person name="Cox K."/>
            <person name="Korf I."/>
            <person name="Meyers B.C."/>
            <person name="Michelmore R.W."/>
        </authorList>
    </citation>
    <scope>NUCLEOTIDE SEQUENCE [LARGE SCALE GENOMIC DNA]</scope>
    <source>
        <strain evidence="12">cv. Salinas</strain>
        <tissue evidence="11">Seedlings</tissue>
    </source>
</reference>
<keyword evidence="6" id="KW-0804">Transcription</keyword>
<keyword evidence="7" id="KW-0539">Nucleus</keyword>
<evidence type="ECO:0000256" key="6">
    <source>
        <dbReference type="ARBA" id="ARBA00023163"/>
    </source>
</evidence>
<evidence type="ECO:0000256" key="4">
    <source>
        <dbReference type="ARBA" id="ARBA00023125"/>
    </source>
</evidence>
<evidence type="ECO:0000313" key="12">
    <source>
        <dbReference type="Proteomes" id="UP000235145"/>
    </source>
</evidence>
<keyword evidence="4" id="KW-0238">DNA-binding</keyword>
<keyword evidence="3" id="KW-0805">Transcription regulation</keyword>
<feature type="domain" description="Myb-like" evidence="9">
    <location>
        <begin position="117"/>
        <end position="171"/>
    </location>
</feature>
<evidence type="ECO:0000259" key="10">
    <source>
        <dbReference type="PROSITE" id="PS51294"/>
    </source>
</evidence>
<dbReference type="GO" id="GO:0000987">
    <property type="term" value="F:cis-regulatory region sequence-specific DNA binding"/>
    <property type="evidence" value="ECO:0000318"/>
    <property type="project" value="GO_Central"/>
</dbReference>
<keyword evidence="12" id="KW-1185">Reference proteome</keyword>
<dbReference type="Pfam" id="PF00249">
    <property type="entry name" value="Myb_DNA-binding"/>
    <property type="match status" value="2"/>
</dbReference>
<keyword evidence="2" id="KW-0677">Repeat</keyword>
<comment type="caution">
    <text evidence="11">The sequence shown here is derived from an EMBL/GenBank/DDBJ whole genome shotgun (WGS) entry which is preliminary data.</text>
</comment>
<evidence type="ECO:0000256" key="3">
    <source>
        <dbReference type="ARBA" id="ARBA00023015"/>
    </source>
</evidence>
<evidence type="ECO:0000256" key="7">
    <source>
        <dbReference type="ARBA" id="ARBA00023242"/>
    </source>
</evidence>
<dbReference type="InterPro" id="IPR001005">
    <property type="entry name" value="SANT/Myb"/>
</dbReference>
<dbReference type="FunFam" id="1.10.10.60:FF:000218">
    <property type="entry name" value="Myb transcription factor"/>
    <property type="match status" value="1"/>
</dbReference>
<dbReference type="PROSITE" id="PS50090">
    <property type="entry name" value="MYB_LIKE"/>
    <property type="match status" value="2"/>
</dbReference>
<organism evidence="11 12">
    <name type="scientific">Lactuca sativa</name>
    <name type="common">Garden lettuce</name>
    <dbReference type="NCBI Taxonomy" id="4236"/>
    <lineage>
        <taxon>Eukaryota</taxon>
        <taxon>Viridiplantae</taxon>
        <taxon>Streptophyta</taxon>
        <taxon>Embryophyta</taxon>
        <taxon>Tracheophyta</taxon>
        <taxon>Spermatophyta</taxon>
        <taxon>Magnoliopsida</taxon>
        <taxon>eudicotyledons</taxon>
        <taxon>Gunneridae</taxon>
        <taxon>Pentapetalae</taxon>
        <taxon>asterids</taxon>
        <taxon>campanulids</taxon>
        <taxon>Asterales</taxon>
        <taxon>Asteraceae</taxon>
        <taxon>Cichorioideae</taxon>
        <taxon>Cichorieae</taxon>
        <taxon>Lactucinae</taxon>
        <taxon>Lactuca</taxon>
    </lineage>
</organism>
<evidence type="ECO:0000313" key="11">
    <source>
        <dbReference type="EMBL" id="KAJ0217199.1"/>
    </source>
</evidence>
<gene>
    <name evidence="11" type="ORF">LSAT_V11C300133050</name>
</gene>
<feature type="domain" description="HTH myb-type" evidence="10">
    <location>
        <begin position="67"/>
        <end position="120"/>
    </location>
</feature>
<dbReference type="SUPFAM" id="SSF46689">
    <property type="entry name" value="Homeodomain-like"/>
    <property type="match status" value="1"/>
</dbReference>
<dbReference type="Gene3D" id="1.10.10.60">
    <property type="entry name" value="Homeodomain-like"/>
    <property type="match status" value="2"/>
</dbReference>
<dbReference type="InterPro" id="IPR009057">
    <property type="entry name" value="Homeodomain-like_sf"/>
</dbReference>
<name>A0A9R1W4V4_LACSA</name>
<accession>A0A9R1W4V4</accession>
<feature type="domain" description="Myb-like" evidence="9">
    <location>
        <begin position="64"/>
        <end position="116"/>
    </location>
</feature>
<proteinExistence type="predicted"/>
<dbReference type="PROSITE" id="PS51294">
    <property type="entry name" value="HTH_MYB"/>
    <property type="match status" value="2"/>
</dbReference>